<dbReference type="GO" id="GO:0006887">
    <property type="term" value="P:exocytosis"/>
    <property type="evidence" value="ECO:0000318"/>
    <property type="project" value="GO_Central"/>
</dbReference>
<dbReference type="PROSITE" id="PS51421">
    <property type="entry name" value="RAS"/>
    <property type="match status" value="1"/>
</dbReference>
<evidence type="ECO:0000256" key="3">
    <source>
        <dbReference type="ARBA" id="ARBA00022741"/>
    </source>
</evidence>
<dbReference type="VEuPathDB" id="TrichDB:TVAG_393370"/>
<dbReference type="SMART" id="SM00174">
    <property type="entry name" value="RHO"/>
    <property type="match status" value="1"/>
</dbReference>
<proteinExistence type="inferred from homology"/>
<dbReference type="VEuPathDB" id="TrichDB:TVAGG3_0281930"/>
<dbReference type="Pfam" id="PF00071">
    <property type="entry name" value="Ras"/>
    <property type="match status" value="1"/>
</dbReference>
<dbReference type="SMR" id="A2DYD3"/>
<dbReference type="OMA" id="AICEKMS"/>
<dbReference type="CDD" id="cd00154">
    <property type="entry name" value="Rab"/>
    <property type="match status" value="1"/>
</dbReference>
<dbReference type="GO" id="GO:0012505">
    <property type="term" value="C:endomembrane system"/>
    <property type="evidence" value="ECO:0007669"/>
    <property type="project" value="UniProtKB-SubCell"/>
</dbReference>
<dbReference type="PROSITE" id="PS51420">
    <property type="entry name" value="RHO"/>
    <property type="match status" value="1"/>
</dbReference>
<dbReference type="SUPFAM" id="SSF52540">
    <property type="entry name" value="P-loop containing nucleoside triphosphate hydrolases"/>
    <property type="match status" value="1"/>
</dbReference>
<comment type="subcellular location">
    <subcellularLocation>
        <location evidence="1">Endomembrane system</location>
    </subcellularLocation>
</comment>
<dbReference type="InterPro" id="IPR001806">
    <property type="entry name" value="Small_GTPase"/>
</dbReference>
<dbReference type="STRING" id="5722.A2DYD3"/>
<dbReference type="FunFam" id="3.40.50.300:FF:000586">
    <property type="entry name" value="Rab family GTPase"/>
    <property type="match status" value="1"/>
</dbReference>
<dbReference type="GO" id="GO:0005525">
    <property type="term" value="F:GTP binding"/>
    <property type="evidence" value="ECO:0007669"/>
    <property type="project" value="UniProtKB-KW"/>
</dbReference>
<dbReference type="InParanoid" id="A2DYD3"/>
<dbReference type="InterPro" id="IPR027417">
    <property type="entry name" value="P-loop_NTPase"/>
</dbReference>
<dbReference type="InterPro" id="IPR050305">
    <property type="entry name" value="Small_GTPase_Rab"/>
</dbReference>
<dbReference type="Proteomes" id="UP000001542">
    <property type="component" value="Unassembled WGS sequence"/>
</dbReference>
<evidence type="ECO:0000256" key="4">
    <source>
        <dbReference type="ARBA" id="ARBA00023134"/>
    </source>
</evidence>
<feature type="region of interest" description="Disordered" evidence="7">
    <location>
        <begin position="175"/>
        <end position="195"/>
    </location>
</feature>
<dbReference type="KEGG" id="tva:4772602"/>
<dbReference type="Gene3D" id="3.40.50.300">
    <property type="entry name" value="P-loop containing nucleotide triphosphate hydrolases"/>
    <property type="match status" value="1"/>
</dbReference>
<name>A2DYD3_TRIV3</name>
<evidence type="ECO:0000256" key="5">
    <source>
        <dbReference type="ARBA" id="ARBA00023136"/>
    </source>
</evidence>
<dbReference type="InterPro" id="IPR005225">
    <property type="entry name" value="Small_GTP-bd"/>
</dbReference>
<dbReference type="PANTHER" id="PTHR47980">
    <property type="entry name" value="LD44762P"/>
    <property type="match status" value="1"/>
</dbReference>
<evidence type="ECO:0000313" key="8">
    <source>
        <dbReference type="EMBL" id="EAY14610.1"/>
    </source>
</evidence>
<dbReference type="RefSeq" id="XP_001326833.1">
    <property type="nucleotide sequence ID" value="XM_001326798.1"/>
</dbReference>
<evidence type="ECO:0000256" key="6">
    <source>
        <dbReference type="ARBA" id="ARBA00023288"/>
    </source>
</evidence>
<keyword evidence="9" id="KW-1185">Reference proteome</keyword>
<dbReference type="PROSITE" id="PS51419">
    <property type="entry name" value="RAB"/>
    <property type="match status" value="1"/>
</dbReference>
<dbReference type="EMBL" id="DS113268">
    <property type="protein sequence ID" value="EAY14610.1"/>
    <property type="molecule type" value="Genomic_DNA"/>
</dbReference>
<dbReference type="AlphaFoldDB" id="A2DYD3"/>
<keyword evidence="5" id="KW-0472">Membrane</keyword>
<gene>
    <name evidence="8" type="ORF">TVAG_393370</name>
</gene>
<reference evidence="8" key="2">
    <citation type="journal article" date="2007" name="Science">
        <title>Draft genome sequence of the sexually transmitted pathogen Trichomonas vaginalis.</title>
        <authorList>
            <person name="Carlton J.M."/>
            <person name="Hirt R.P."/>
            <person name="Silva J.C."/>
            <person name="Delcher A.L."/>
            <person name="Schatz M."/>
            <person name="Zhao Q."/>
            <person name="Wortman J.R."/>
            <person name="Bidwell S.L."/>
            <person name="Alsmark U.C.M."/>
            <person name="Besteiro S."/>
            <person name="Sicheritz-Ponten T."/>
            <person name="Noel C.J."/>
            <person name="Dacks J.B."/>
            <person name="Foster P.G."/>
            <person name="Simillion C."/>
            <person name="Van de Peer Y."/>
            <person name="Miranda-Saavedra D."/>
            <person name="Barton G.J."/>
            <person name="Westrop G.D."/>
            <person name="Mueller S."/>
            <person name="Dessi D."/>
            <person name="Fiori P.L."/>
            <person name="Ren Q."/>
            <person name="Paulsen I."/>
            <person name="Zhang H."/>
            <person name="Bastida-Corcuera F.D."/>
            <person name="Simoes-Barbosa A."/>
            <person name="Brown M.T."/>
            <person name="Hayes R.D."/>
            <person name="Mukherjee M."/>
            <person name="Okumura C.Y."/>
            <person name="Schneider R."/>
            <person name="Smith A.J."/>
            <person name="Vanacova S."/>
            <person name="Villalvazo M."/>
            <person name="Haas B.J."/>
            <person name="Pertea M."/>
            <person name="Feldblyum T.V."/>
            <person name="Utterback T.R."/>
            <person name="Shu C.L."/>
            <person name="Osoegawa K."/>
            <person name="de Jong P.J."/>
            <person name="Hrdy I."/>
            <person name="Horvathova L."/>
            <person name="Zubacova Z."/>
            <person name="Dolezal P."/>
            <person name="Malik S.B."/>
            <person name="Logsdon J.M. Jr."/>
            <person name="Henze K."/>
            <person name="Gupta A."/>
            <person name="Wang C.C."/>
            <person name="Dunne R.L."/>
            <person name="Upcroft J.A."/>
            <person name="Upcroft P."/>
            <person name="White O."/>
            <person name="Salzberg S.L."/>
            <person name="Tang P."/>
            <person name="Chiu C.-H."/>
            <person name="Lee Y.-S."/>
            <person name="Embley T.M."/>
            <person name="Coombs G.H."/>
            <person name="Mottram J.C."/>
            <person name="Tachezy J."/>
            <person name="Fraser-Liggett C.M."/>
            <person name="Johnson P.J."/>
        </authorList>
    </citation>
    <scope>NUCLEOTIDE SEQUENCE [LARGE SCALE GENOMIC DNA]</scope>
    <source>
        <strain evidence="8">G3</strain>
    </source>
</reference>
<dbReference type="SMART" id="SM00175">
    <property type="entry name" value="RAB"/>
    <property type="match status" value="1"/>
</dbReference>
<evidence type="ECO:0000256" key="1">
    <source>
        <dbReference type="ARBA" id="ARBA00004308"/>
    </source>
</evidence>
<comment type="similarity">
    <text evidence="2">Belongs to the small GTPase superfamily. Rab family.</text>
</comment>
<dbReference type="SMART" id="SM00173">
    <property type="entry name" value="RAS"/>
    <property type="match status" value="1"/>
</dbReference>
<evidence type="ECO:0000256" key="2">
    <source>
        <dbReference type="ARBA" id="ARBA00006270"/>
    </source>
</evidence>
<organism evidence="8 9">
    <name type="scientific">Trichomonas vaginalis (strain ATCC PRA-98 / G3)</name>
    <dbReference type="NCBI Taxonomy" id="412133"/>
    <lineage>
        <taxon>Eukaryota</taxon>
        <taxon>Metamonada</taxon>
        <taxon>Parabasalia</taxon>
        <taxon>Trichomonadida</taxon>
        <taxon>Trichomonadidae</taxon>
        <taxon>Trichomonas</taxon>
    </lineage>
</organism>
<dbReference type="GO" id="GO:0016020">
    <property type="term" value="C:membrane"/>
    <property type="evidence" value="ECO:0000318"/>
    <property type="project" value="GO_Central"/>
</dbReference>
<dbReference type="GO" id="GO:0003924">
    <property type="term" value="F:GTPase activity"/>
    <property type="evidence" value="ECO:0000318"/>
    <property type="project" value="GO_Central"/>
</dbReference>
<dbReference type="eggNOG" id="KOG0084">
    <property type="taxonomic scope" value="Eukaryota"/>
</dbReference>
<dbReference type="PRINTS" id="PR00449">
    <property type="entry name" value="RASTRNSFRMNG"/>
</dbReference>
<dbReference type="OrthoDB" id="9989112at2759"/>
<accession>A2DYD3</accession>
<dbReference type="SMART" id="SM00177">
    <property type="entry name" value="ARF"/>
    <property type="match status" value="1"/>
</dbReference>
<sequence length="195" mass="21868">MSEQISTLLKILVIGESAVGKSALLLRYIDNVFTQTFMTTIGVDFKNKVIDIDGNKVKLQIWDTAGQEKFRAITKAYYRGAHGILVVFDISNVESFHRTSAWLDSIKNENCDIEVLLIGNKADLERAVSKEEAEGLAEKYDIPYFETSAKEDKGVTEAFEKLAYAAYKRYQNAPHDKGTKKLDAPQSEDNKKGCC</sequence>
<evidence type="ECO:0000313" key="9">
    <source>
        <dbReference type="Proteomes" id="UP000001542"/>
    </source>
</evidence>
<dbReference type="NCBIfam" id="TIGR00231">
    <property type="entry name" value="small_GTP"/>
    <property type="match status" value="1"/>
</dbReference>
<protein>
    <submittedName>
        <fullName evidence="8">Small GTP-binding protein, putative</fullName>
    </submittedName>
</protein>
<reference evidence="8" key="1">
    <citation type="submission" date="2006-10" db="EMBL/GenBank/DDBJ databases">
        <authorList>
            <person name="Amadeo P."/>
            <person name="Zhao Q."/>
            <person name="Wortman J."/>
            <person name="Fraser-Liggett C."/>
            <person name="Carlton J."/>
        </authorList>
    </citation>
    <scope>NUCLEOTIDE SEQUENCE</scope>
    <source>
        <strain evidence="8">G3</strain>
    </source>
</reference>
<keyword evidence="3" id="KW-0547">Nucleotide-binding</keyword>
<keyword evidence="6" id="KW-0449">Lipoprotein</keyword>
<keyword evidence="4" id="KW-0342">GTP-binding</keyword>
<dbReference type="SMART" id="SM00176">
    <property type="entry name" value="RAN"/>
    <property type="match status" value="1"/>
</dbReference>
<evidence type="ECO:0000256" key="7">
    <source>
        <dbReference type="SAM" id="MobiDB-lite"/>
    </source>
</evidence>